<proteinExistence type="predicted"/>
<sequence length="326" mass="36811">MMRCWKRSPLGKPQRFHRCTRSLNAVCKCKMCTSALSMDGQRWFRCQWWSVDSPLHPRRHRCRWLTWDRLHPLLWTSIWRHHRRLRPLQRQLLVVRHLHRRPWSSGPSLPVVGSLLALLMPREAASSSPAITQVGWPHLPPPIGGPNGPRPGRHVGRLGGRGWGTARQTRRERALRSAAGPALAREKPRRARARLQSTGAEGPRRAGGPTHALKRWSGRAAPTPARLRVGRVAPVAALDAAARPGHQRRHSARPAKASSARPPTAPEHGRLYNVEEFIRQEAEERPNSRSEPSEGLLDFARGLLRILLGFAREAHRSLDPSKPKHA</sequence>
<reference evidence="2" key="2">
    <citation type="submission" date="2019-07" db="EMBL/GenBank/DDBJ databases">
        <authorList>
            <person name="Seetharam A."/>
            <person name="Woodhouse M."/>
            <person name="Cannon E."/>
        </authorList>
    </citation>
    <scope>NUCLEOTIDE SEQUENCE [LARGE SCALE GENOMIC DNA]</scope>
    <source>
        <strain evidence="2">cv. B73</strain>
    </source>
</reference>
<organism evidence="2 3">
    <name type="scientific">Zea mays</name>
    <name type="common">Maize</name>
    <dbReference type="NCBI Taxonomy" id="4577"/>
    <lineage>
        <taxon>Eukaryota</taxon>
        <taxon>Viridiplantae</taxon>
        <taxon>Streptophyta</taxon>
        <taxon>Embryophyta</taxon>
        <taxon>Tracheophyta</taxon>
        <taxon>Spermatophyta</taxon>
        <taxon>Magnoliopsida</taxon>
        <taxon>Liliopsida</taxon>
        <taxon>Poales</taxon>
        <taxon>Poaceae</taxon>
        <taxon>PACMAD clade</taxon>
        <taxon>Panicoideae</taxon>
        <taxon>Andropogonodae</taxon>
        <taxon>Andropogoneae</taxon>
        <taxon>Tripsacinae</taxon>
        <taxon>Zea</taxon>
    </lineage>
</organism>
<evidence type="ECO:0000313" key="2">
    <source>
        <dbReference type="EnsemblPlants" id="Zm00001eb116980_P001"/>
    </source>
</evidence>
<name>A0A804MWH9_MAIZE</name>
<accession>A0A804MWH9</accession>
<dbReference type="AlphaFoldDB" id="A0A804MWH9"/>
<feature type="region of interest" description="Disordered" evidence="1">
    <location>
        <begin position="158"/>
        <end position="227"/>
    </location>
</feature>
<keyword evidence="3" id="KW-1185">Reference proteome</keyword>
<protein>
    <submittedName>
        <fullName evidence="2">Uncharacterized protein</fullName>
    </submittedName>
</protein>
<evidence type="ECO:0000256" key="1">
    <source>
        <dbReference type="SAM" id="MobiDB-lite"/>
    </source>
</evidence>
<reference evidence="2" key="3">
    <citation type="submission" date="2021-05" db="UniProtKB">
        <authorList>
            <consortium name="EnsemblPlants"/>
        </authorList>
    </citation>
    <scope>IDENTIFICATION</scope>
    <source>
        <strain evidence="2">cv. B73</strain>
    </source>
</reference>
<dbReference type="InParanoid" id="A0A804MWH9"/>
<dbReference type="EnsemblPlants" id="Zm00001eb116980_T001">
    <property type="protein sequence ID" value="Zm00001eb116980_P001"/>
    <property type="gene ID" value="Zm00001eb116980"/>
</dbReference>
<feature type="region of interest" description="Disordered" evidence="1">
    <location>
        <begin position="239"/>
        <end position="272"/>
    </location>
</feature>
<dbReference type="Proteomes" id="UP000007305">
    <property type="component" value="Chromosome 2"/>
</dbReference>
<reference evidence="3" key="1">
    <citation type="submission" date="2015-12" db="EMBL/GenBank/DDBJ databases">
        <title>Update maize B73 reference genome by single molecule sequencing technologies.</title>
        <authorList>
            <consortium name="Maize Genome Sequencing Project"/>
            <person name="Ware D."/>
        </authorList>
    </citation>
    <scope>NUCLEOTIDE SEQUENCE [LARGE SCALE GENOMIC DNA]</scope>
    <source>
        <strain evidence="3">cv. B73</strain>
    </source>
</reference>
<dbReference type="Gramene" id="Zm00001eb116980_T001">
    <property type="protein sequence ID" value="Zm00001eb116980_P001"/>
    <property type="gene ID" value="Zm00001eb116980"/>
</dbReference>
<evidence type="ECO:0000313" key="3">
    <source>
        <dbReference type="Proteomes" id="UP000007305"/>
    </source>
</evidence>